<dbReference type="Pfam" id="PF03455">
    <property type="entry name" value="dDENN"/>
    <property type="match status" value="1"/>
</dbReference>
<proteinExistence type="predicted"/>
<keyword evidence="4" id="KW-1185">Reference proteome</keyword>
<evidence type="ECO:0000259" key="2">
    <source>
        <dbReference type="Pfam" id="PF03455"/>
    </source>
</evidence>
<feature type="compositionally biased region" description="Basic and acidic residues" evidence="1">
    <location>
        <begin position="97"/>
        <end position="107"/>
    </location>
</feature>
<sequence length="118" mass="13751">MYSDTVRFHREVFMKSVDKESKVFMSIFSESQAFVQFVQDRVDRSPGDPEIMFFDEVIKAKMNRSRFRLGKEETKFLDDPSYGIQGTNKATPPMGEFETHASEDGYRRFPTSLDPAKF</sequence>
<comment type="caution">
    <text evidence="3">The sequence shown here is derived from an EMBL/GenBank/DDBJ whole genome shotgun (WGS) entry which is preliminary data.</text>
</comment>
<gene>
    <name evidence="3" type="ORF">BGZ95_001897</name>
</gene>
<evidence type="ECO:0000313" key="3">
    <source>
        <dbReference type="EMBL" id="KAG0269806.1"/>
    </source>
</evidence>
<dbReference type="Proteomes" id="UP001194580">
    <property type="component" value="Unassembled WGS sequence"/>
</dbReference>
<evidence type="ECO:0000256" key="1">
    <source>
        <dbReference type="SAM" id="MobiDB-lite"/>
    </source>
</evidence>
<reference evidence="3" key="1">
    <citation type="journal article" date="2020" name="Fungal Divers.">
        <title>Resolving the Mortierellaceae phylogeny through synthesis of multi-gene phylogenetics and phylogenomics.</title>
        <authorList>
            <person name="Vandepol N."/>
            <person name="Liber J."/>
            <person name="Desiro A."/>
            <person name="Na H."/>
            <person name="Kennedy M."/>
            <person name="Barry K."/>
            <person name="Grigoriev I.V."/>
            <person name="Miller A.N."/>
            <person name="O'Donnell K."/>
            <person name="Stajich J.E."/>
            <person name="Bonito G."/>
        </authorList>
    </citation>
    <scope>NUCLEOTIDE SEQUENCE</scope>
    <source>
        <strain evidence="3">NRRL 28262</strain>
    </source>
</reference>
<evidence type="ECO:0000313" key="4">
    <source>
        <dbReference type="Proteomes" id="UP001194580"/>
    </source>
</evidence>
<name>A0AAD4D685_9FUNG</name>
<organism evidence="3 4">
    <name type="scientific">Linnemannia exigua</name>
    <dbReference type="NCBI Taxonomy" id="604196"/>
    <lineage>
        <taxon>Eukaryota</taxon>
        <taxon>Fungi</taxon>
        <taxon>Fungi incertae sedis</taxon>
        <taxon>Mucoromycota</taxon>
        <taxon>Mortierellomycotina</taxon>
        <taxon>Mortierellomycetes</taxon>
        <taxon>Mortierellales</taxon>
        <taxon>Mortierellaceae</taxon>
        <taxon>Linnemannia</taxon>
    </lineage>
</organism>
<protein>
    <recommendedName>
        <fullName evidence="2">dDENN domain-containing protein</fullName>
    </recommendedName>
</protein>
<dbReference type="EMBL" id="JAAAIL010001391">
    <property type="protein sequence ID" value="KAG0269806.1"/>
    <property type="molecule type" value="Genomic_DNA"/>
</dbReference>
<feature type="region of interest" description="Disordered" evidence="1">
    <location>
        <begin position="78"/>
        <end position="118"/>
    </location>
</feature>
<accession>A0AAD4D685</accession>
<feature type="domain" description="dDENN" evidence="2">
    <location>
        <begin position="8"/>
        <end position="56"/>
    </location>
</feature>
<dbReference type="AlphaFoldDB" id="A0AAD4D685"/>
<dbReference type="InterPro" id="IPR005112">
    <property type="entry name" value="dDENN_dom"/>
</dbReference>